<dbReference type="InterPro" id="IPR045237">
    <property type="entry name" value="COPS7/eIF3m"/>
</dbReference>
<gene>
    <name evidence="3" type="ORF">PPROV_000869600</name>
</gene>
<dbReference type="PANTHER" id="PTHR15350">
    <property type="entry name" value="COP9 SIGNALOSOME COMPLEX SUBUNIT 7/DENDRITIC CELL PROTEIN GA17"/>
    <property type="match status" value="1"/>
</dbReference>
<keyword evidence="1" id="KW-0736">Signalosome</keyword>
<evidence type="ECO:0008006" key="5">
    <source>
        <dbReference type="Google" id="ProtNLM"/>
    </source>
</evidence>
<dbReference type="AlphaFoldDB" id="A0A830HTG3"/>
<dbReference type="Proteomes" id="UP000660262">
    <property type="component" value="Unassembled WGS sequence"/>
</dbReference>
<accession>A0A830HTG3</accession>
<name>A0A830HTG3_9CHLO</name>
<dbReference type="OrthoDB" id="10265275at2759"/>
<feature type="region of interest" description="Disordered" evidence="2">
    <location>
        <begin position="283"/>
        <end position="304"/>
    </location>
</feature>
<organism evidence="3 4">
    <name type="scientific">Pycnococcus provasolii</name>
    <dbReference type="NCBI Taxonomy" id="41880"/>
    <lineage>
        <taxon>Eukaryota</taxon>
        <taxon>Viridiplantae</taxon>
        <taxon>Chlorophyta</taxon>
        <taxon>Pseudoscourfieldiophyceae</taxon>
        <taxon>Pseudoscourfieldiales</taxon>
        <taxon>Pycnococcaceae</taxon>
        <taxon>Pycnococcus</taxon>
    </lineage>
</organism>
<sequence>MSGSQTSSALANVLALVPSVRTPAAAASLVAQALTTPRLHHFAELLDCAPLLSALGYNNPAGRSILFRTDEGPAPLAANAPTGDFPGRLSYNLLKLFAYGTYGDYVDEHANAPGTLYPAEPLPEAAIHKLRQLTVLSVVDAHASDRGRSVPYDVLMAAMRGSFATVRQLEAFLVNECMYAGLVTGQLDQERRCLDVASCVHRDLAPDGKTLASLEERLARWLKKTQGVFNTLATNEVQLKTAQTQAASHAARQASAVQQARNAARSLASSGVDDYEGVAHLLGTGAGLGRPKRGRGGVPKHSTG</sequence>
<reference evidence="3" key="1">
    <citation type="submission" date="2020-10" db="EMBL/GenBank/DDBJ databases">
        <title>Unveiling of a novel bifunctional photoreceptor, Dualchrome1, isolated from a cosmopolitan green alga.</title>
        <authorList>
            <person name="Suzuki S."/>
            <person name="Kawachi M."/>
        </authorList>
    </citation>
    <scope>NUCLEOTIDE SEQUENCE</scope>
    <source>
        <strain evidence="3">NIES 2893</strain>
    </source>
</reference>
<evidence type="ECO:0000313" key="4">
    <source>
        <dbReference type="Proteomes" id="UP000660262"/>
    </source>
</evidence>
<proteinExistence type="predicted"/>
<dbReference type="PANTHER" id="PTHR15350:SF5">
    <property type="entry name" value="COP9 SIGNALOSOME COMPLEX SUBUNIT 7"/>
    <property type="match status" value="1"/>
</dbReference>
<comment type="caution">
    <text evidence="3">The sequence shown here is derived from an EMBL/GenBank/DDBJ whole genome shotgun (WGS) entry which is preliminary data.</text>
</comment>
<keyword evidence="4" id="KW-1185">Reference proteome</keyword>
<dbReference type="EMBL" id="BNJQ01000027">
    <property type="protein sequence ID" value="GHP09963.1"/>
    <property type="molecule type" value="Genomic_DNA"/>
</dbReference>
<evidence type="ECO:0000256" key="1">
    <source>
        <dbReference type="ARBA" id="ARBA00022790"/>
    </source>
</evidence>
<evidence type="ECO:0000313" key="3">
    <source>
        <dbReference type="EMBL" id="GHP09963.1"/>
    </source>
</evidence>
<dbReference type="GO" id="GO:0008180">
    <property type="term" value="C:COP9 signalosome"/>
    <property type="evidence" value="ECO:0007669"/>
    <property type="project" value="UniProtKB-KW"/>
</dbReference>
<protein>
    <recommendedName>
        <fullName evidence="5">PCI domain-containing protein</fullName>
    </recommendedName>
</protein>
<evidence type="ECO:0000256" key="2">
    <source>
        <dbReference type="SAM" id="MobiDB-lite"/>
    </source>
</evidence>